<reference evidence="2 3" key="1">
    <citation type="submission" date="2016-10" db="EMBL/GenBank/DDBJ databases">
        <authorList>
            <person name="de Groot N.N."/>
        </authorList>
    </citation>
    <scope>NUCLEOTIDE SEQUENCE [LARGE SCALE GENOMIC DNA]</scope>
    <source>
        <strain evidence="2 3">DSM 21633</strain>
    </source>
</reference>
<keyword evidence="3" id="KW-1185">Reference proteome</keyword>
<dbReference type="STRING" id="571933.SAMN05216362_1414"/>
<dbReference type="AlphaFoldDB" id="A0A1H9KUA6"/>
<dbReference type="InterPro" id="IPR014710">
    <property type="entry name" value="RmlC-like_jellyroll"/>
</dbReference>
<evidence type="ECO:0000313" key="2">
    <source>
        <dbReference type="EMBL" id="SER02710.1"/>
    </source>
</evidence>
<dbReference type="Gene3D" id="2.60.120.10">
    <property type="entry name" value="Jelly Rolls"/>
    <property type="match status" value="1"/>
</dbReference>
<dbReference type="InterPro" id="IPR052538">
    <property type="entry name" value="Flavonoid_dioxygenase-like"/>
</dbReference>
<dbReference type="EMBL" id="FOES01000041">
    <property type="protein sequence ID" value="SER02710.1"/>
    <property type="molecule type" value="Genomic_DNA"/>
</dbReference>
<keyword evidence="2" id="KW-0413">Isomerase</keyword>
<dbReference type="InterPro" id="IPR011051">
    <property type="entry name" value="RmlC_Cupin_sf"/>
</dbReference>
<protein>
    <submittedName>
        <fullName evidence="2">Mannose-6-phosphate isomerase, cupin superfamily</fullName>
    </submittedName>
</protein>
<evidence type="ECO:0000259" key="1">
    <source>
        <dbReference type="Pfam" id="PF07883"/>
    </source>
</evidence>
<sequence length="177" mass="20351">MYPYPNGHWNQPIYFWGYNENNWNQVNQGVPVIQGAYQSGRIDFGSNPFVVDIEKATTQNNYFRRTLWTGDHLQVTLMSIEVGEDIGLEVHPNTDQFLRIEDGQGLVMMGDHENYLDFQQPVYQDDAIMVPAGKYHNLINTGPTPLRLYSIYAPPEHPYGTVHETKEVAVKAEDHHD</sequence>
<dbReference type="Proteomes" id="UP000199427">
    <property type="component" value="Unassembled WGS sequence"/>
</dbReference>
<dbReference type="Pfam" id="PF07883">
    <property type="entry name" value="Cupin_2"/>
    <property type="match status" value="1"/>
</dbReference>
<organism evidence="2 3">
    <name type="scientific">Piscibacillus halophilus</name>
    <dbReference type="NCBI Taxonomy" id="571933"/>
    <lineage>
        <taxon>Bacteria</taxon>
        <taxon>Bacillati</taxon>
        <taxon>Bacillota</taxon>
        <taxon>Bacilli</taxon>
        <taxon>Bacillales</taxon>
        <taxon>Bacillaceae</taxon>
        <taxon>Piscibacillus</taxon>
    </lineage>
</organism>
<gene>
    <name evidence="2" type="ORF">SAMN05216362_1414</name>
</gene>
<name>A0A1H9KUA6_9BACI</name>
<feature type="domain" description="Cupin type-2" evidence="1">
    <location>
        <begin position="77"/>
        <end position="152"/>
    </location>
</feature>
<dbReference type="GO" id="GO:0016853">
    <property type="term" value="F:isomerase activity"/>
    <property type="evidence" value="ECO:0007669"/>
    <property type="project" value="UniProtKB-KW"/>
</dbReference>
<dbReference type="SUPFAM" id="SSF51182">
    <property type="entry name" value="RmlC-like cupins"/>
    <property type="match status" value="1"/>
</dbReference>
<dbReference type="OrthoDB" id="3231985at2"/>
<accession>A0A1H9KUA6</accession>
<dbReference type="InterPro" id="IPR013096">
    <property type="entry name" value="Cupin_2"/>
</dbReference>
<dbReference type="RefSeq" id="WP_091775314.1">
    <property type="nucleotide sequence ID" value="NZ_FOES01000041.1"/>
</dbReference>
<dbReference type="PANTHER" id="PTHR43346">
    <property type="entry name" value="LIGAND BINDING DOMAIN PROTEIN, PUTATIVE (AFU_ORTHOLOGUE AFUA_6G14370)-RELATED"/>
    <property type="match status" value="1"/>
</dbReference>
<proteinExistence type="predicted"/>
<dbReference type="CDD" id="cd02223">
    <property type="entry name" value="cupin_Bh2720-like"/>
    <property type="match status" value="1"/>
</dbReference>
<evidence type="ECO:0000313" key="3">
    <source>
        <dbReference type="Proteomes" id="UP000199427"/>
    </source>
</evidence>
<dbReference type="PANTHER" id="PTHR43346:SF1">
    <property type="entry name" value="QUERCETIN 2,3-DIOXYGENASE-RELATED"/>
    <property type="match status" value="1"/>
</dbReference>